<feature type="domain" description="MIF4G" evidence="5">
    <location>
        <begin position="951"/>
        <end position="1203"/>
    </location>
</feature>
<name>A0A2H6KAK2_9APIC</name>
<accession>A0A2H6KAK2</accession>
<protein>
    <submittedName>
        <fullName evidence="6">MIF4G domain-containing protein</fullName>
    </submittedName>
</protein>
<dbReference type="OrthoDB" id="366355at2759"/>
<evidence type="ECO:0000259" key="5">
    <source>
        <dbReference type="SMART" id="SM00543"/>
    </source>
</evidence>
<feature type="region of interest" description="Disordered" evidence="4">
    <location>
        <begin position="1059"/>
        <end position="1081"/>
    </location>
</feature>
<dbReference type="PANTHER" id="PTHR23253:SF9">
    <property type="entry name" value="EUKARYOTIC TRANSLATION INITIATION FACTOR 4 GAMMA 2"/>
    <property type="match status" value="1"/>
</dbReference>
<dbReference type="GO" id="GO:0003743">
    <property type="term" value="F:translation initiation factor activity"/>
    <property type="evidence" value="ECO:0007669"/>
    <property type="project" value="UniProtKB-KW"/>
</dbReference>
<dbReference type="GeneID" id="39873794"/>
<dbReference type="InterPro" id="IPR003890">
    <property type="entry name" value="MIF4G-like_typ-3"/>
</dbReference>
<evidence type="ECO:0000256" key="1">
    <source>
        <dbReference type="ARBA" id="ARBA00005775"/>
    </source>
</evidence>
<evidence type="ECO:0000313" key="6">
    <source>
        <dbReference type="EMBL" id="GBE60024.1"/>
    </source>
</evidence>
<feature type="region of interest" description="Disordered" evidence="4">
    <location>
        <begin position="36"/>
        <end position="72"/>
    </location>
</feature>
<dbReference type="InterPro" id="IPR016024">
    <property type="entry name" value="ARM-type_fold"/>
</dbReference>
<dbReference type="Pfam" id="PF02854">
    <property type="entry name" value="MIF4G"/>
    <property type="match status" value="1"/>
</dbReference>
<sequence>MKVPSPLSAAVTQVLSSEVLEEVIRREVSQEFLNDGEGSGRMIVNEPRAPRSGAFNRSMKHSKNNNQQQQQRGYKVPNYALDRSPTRIKVPIAFHNRRSARYDGLSPEMRTNRSPRSPRYAMMHRVDSTMRNDSRYGTPTNVVMERHPGHPRMPHGSRFSPNRHGPPMPYAMPVNGDVRRGGPGVPFGVSIEDNLGRVPPPGPMSMNGGMARQVYRGGVPVAGMPGLSINSMGPGMSSIPVNECVAPRWVSTPAPQVPSFAPPMTPSVEPPPPNPMYAPPPVAPPRAMPVNMRKSSAFQIRNPATGEVVNSESKMPTVVKPKLELVTPSPESVMVHPAGDSVAPMHPINNPALPPAELAQAPPTGVPMLMPQMSIPQPVPPPMPMGQAGPPCPNLYPVMYPPNSTPGYMPITPMMHTPSAYTPMTSGRVEEDELGLDDNHDPRGELCEICSDASHDLSRFDQWCGHRFYKRGHSDHRWVGNLTYAEPERDFAVESGYLSDDESINSHLEHGGLNVDSSRRVLRNDAHVCRSSALPGSSSSSEVSGPSPTAVGFDMLTLESVMRDEFTHFTRVSGRSIAVDASASTDCKSYASLHSRIGDSMGDSRSKTYSCRASRGSDSPMDIEIDITMAEAYATQQPEDSTDGSPGPFADPLPVGAHRDFVPFDSHVRRIYHDAAKLHDMGFMDSVPDGFYVGAGLVKREDGEVPRGFPSIDSGVNNVKFDGTRGVSGRKLARAAVANVENIPDTPRDVAEAAKSGSAAGIVGPSNVPVSQKKSFVDEGFRAPFGKGFQDMTFPSFPEPSSGEHMITEKDLFKGVLGLGDSDGAILRPGPLLLPQRQKSNIMYTAEDMLAYAFASGAAFNSLSLGFRVVNVGHGSDGGRDHRDSRSRASGHFAHGAANGSQGYGVNAGAQRPRLFERAKAENKWRRDVRPDVLRVSPFKKPDITREEQFKRTVRSLLNKLTVEKFLTVAEKLAVIYENLTIEDDVVAMVNLVLDKSVSELDYSDMYADLAYLLKYRFNSAFDVGSKSTLFFRVLMNKCQDSFETLSSVALATSLDPSADNSGGDVLGDSDKEDNDLDKAENESEVLGDVKIPRGRTKKWILGNIRFMGELFLRRILSVAILKRIARTLLQMDSDGSKVPCEYLVESFLELITTIGYTLEQNVNGPEMLNEYMEHLVLLKKHGNYNLRIVYKIQDLIDLRSKKWVKKVFKERATSVASIHYEAKQEELKGGAIHLNQEGKFTTAGRQAQRHYTDYLVAQRKLAMERTVNGLFVGAPESAAAPVDPSAGTGAAAASSPLEPESTGNAADEGEMELLATPENDGDSKSSTGEDSARRTRRKAAEVHFAMDQPPISVVTEIMEVFVQNPRPERFMVEWDQFAPSSEDSLEAVRLMLNKCVNAKSIALSESQADLAAYTIGNLMNDADTMIKALNIFETTCLVRIKDEMLDNPLAVSLFARILVQVLECFASIPEITLVKILLPPEFDCATDLAVQVLTGTKARGGDVSYVRELLRRSFGHFSDKSLQFLDEI</sequence>
<dbReference type="PRINTS" id="PR01217">
    <property type="entry name" value="PRICHEXTENSN"/>
</dbReference>
<dbReference type="GO" id="GO:0016281">
    <property type="term" value="C:eukaryotic translation initiation factor 4F complex"/>
    <property type="evidence" value="ECO:0007669"/>
    <property type="project" value="TreeGrafter"/>
</dbReference>
<evidence type="ECO:0000256" key="3">
    <source>
        <dbReference type="ARBA" id="ARBA00022917"/>
    </source>
</evidence>
<feature type="compositionally biased region" description="Basic and acidic residues" evidence="4">
    <location>
        <begin position="1331"/>
        <end position="1340"/>
    </location>
</feature>
<feature type="region of interest" description="Disordered" evidence="4">
    <location>
        <begin position="601"/>
        <end position="621"/>
    </location>
</feature>
<dbReference type="SMART" id="SM00543">
    <property type="entry name" value="MIF4G"/>
    <property type="match status" value="1"/>
</dbReference>
<dbReference type="VEuPathDB" id="PiroplasmaDB:BOVATA_015170"/>
<feature type="compositionally biased region" description="Basic and acidic residues" evidence="4">
    <location>
        <begin position="877"/>
        <end position="887"/>
    </location>
</feature>
<proteinExistence type="inferred from homology"/>
<dbReference type="Proteomes" id="UP000236319">
    <property type="component" value="Unassembled WGS sequence"/>
</dbReference>
<dbReference type="EMBL" id="BDSA01000002">
    <property type="protein sequence ID" value="GBE60024.1"/>
    <property type="molecule type" value="Genomic_DNA"/>
</dbReference>
<dbReference type="SUPFAM" id="SSF48371">
    <property type="entry name" value="ARM repeat"/>
    <property type="match status" value="1"/>
</dbReference>
<feature type="region of interest" description="Disordered" evidence="4">
    <location>
        <begin position="1280"/>
        <end position="1340"/>
    </location>
</feature>
<dbReference type="GO" id="GO:0003729">
    <property type="term" value="F:mRNA binding"/>
    <property type="evidence" value="ECO:0007669"/>
    <property type="project" value="TreeGrafter"/>
</dbReference>
<feature type="region of interest" description="Disordered" evidence="4">
    <location>
        <begin position="875"/>
        <end position="904"/>
    </location>
</feature>
<comment type="similarity">
    <text evidence="1">Belongs to the eukaryotic initiation factor 4G family.</text>
</comment>
<evidence type="ECO:0000256" key="2">
    <source>
        <dbReference type="ARBA" id="ARBA00022540"/>
    </source>
</evidence>
<feature type="compositionally biased region" description="Low complexity" evidence="4">
    <location>
        <begin position="1286"/>
        <end position="1296"/>
    </location>
</feature>
<keyword evidence="2" id="KW-0396">Initiation factor</keyword>
<keyword evidence="3" id="KW-0648">Protein biosynthesis</keyword>
<dbReference type="RefSeq" id="XP_028866267.1">
    <property type="nucleotide sequence ID" value="XM_029010434.1"/>
</dbReference>
<feature type="region of interest" description="Disordered" evidence="4">
    <location>
        <begin position="131"/>
        <end position="162"/>
    </location>
</feature>
<gene>
    <name evidence="6" type="ORF">BOVATA_015170</name>
</gene>
<organism evidence="6 7">
    <name type="scientific">Babesia ovata</name>
    <dbReference type="NCBI Taxonomy" id="189622"/>
    <lineage>
        <taxon>Eukaryota</taxon>
        <taxon>Sar</taxon>
        <taxon>Alveolata</taxon>
        <taxon>Apicomplexa</taxon>
        <taxon>Aconoidasida</taxon>
        <taxon>Piroplasmida</taxon>
        <taxon>Babesiidae</taxon>
        <taxon>Babesia</taxon>
    </lineage>
</organism>
<dbReference type="PANTHER" id="PTHR23253">
    <property type="entry name" value="EUKARYOTIC TRANSLATION INITIATION FACTOR 4 GAMMA"/>
    <property type="match status" value="1"/>
</dbReference>
<dbReference type="Gene3D" id="1.25.40.180">
    <property type="match status" value="1"/>
</dbReference>
<reference evidence="6 7" key="1">
    <citation type="journal article" date="2017" name="BMC Genomics">
        <title>Whole-genome assembly of Babesia ovata and comparative genomics between closely related pathogens.</title>
        <authorList>
            <person name="Yamagishi J."/>
            <person name="Asada M."/>
            <person name="Hakimi H."/>
            <person name="Tanaka T.Q."/>
            <person name="Sugimoto C."/>
            <person name="Kawazu S."/>
        </authorList>
    </citation>
    <scope>NUCLEOTIDE SEQUENCE [LARGE SCALE GENOMIC DNA]</scope>
    <source>
        <strain evidence="6 7">Miyake</strain>
    </source>
</reference>
<keyword evidence="7" id="KW-1185">Reference proteome</keyword>
<evidence type="ECO:0000256" key="4">
    <source>
        <dbReference type="SAM" id="MobiDB-lite"/>
    </source>
</evidence>
<evidence type="ECO:0000313" key="7">
    <source>
        <dbReference type="Proteomes" id="UP000236319"/>
    </source>
</evidence>
<comment type="caution">
    <text evidence="6">The sequence shown here is derived from an EMBL/GenBank/DDBJ whole genome shotgun (WGS) entry which is preliminary data.</text>
</comment>